<keyword evidence="4" id="KW-1185">Reference proteome</keyword>
<accession>A0A6C0GDT9</accession>
<keyword evidence="1" id="KW-0472">Membrane</keyword>
<feature type="domain" description="EamA" evidence="2">
    <location>
        <begin position="2"/>
        <end position="138"/>
    </location>
</feature>
<dbReference type="SUPFAM" id="SSF103481">
    <property type="entry name" value="Multidrug resistance efflux transporter EmrE"/>
    <property type="match status" value="1"/>
</dbReference>
<feature type="transmembrane region" description="Helical" evidence="1">
    <location>
        <begin position="35"/>
        <end position="54"/>
    </location>
</feature>
<sequence length="143" mass="14852">MPWIILIVLTALFFGLYNFFIKVSAGQIHQILGAVILQAVALLMGGAALLFLKWKGVSVGFSPKGMMYAILAGVFVGLAEITSFYVFSKGINASVGIPVIVGGTVLVGAVLGIVFLKESVSWIQLTGIACILAGVAILASHAA</sequence>
<evidence type="ECO:0000313" key="4">
    <source>
        <dbReference type="Proteomes" id="UP000480178"/>
    </source>
</evidence>
<evidence type="ECO:0000313" key="3">
    <source>
        <dbReference type="EMBL" id="QHT66087.1"/>
    </source>
</evidence>
<feature type="transmembrane region" description="Helical" evidence="1">
    <location>
        <begin position="93"/>
        <end position="115"/>
    </location>
</feature>
<protein>
    <submittedName>
        <fullName evidence="3">EamA family transporter</fullName>
    </submittedName>
</protein>
<proteinExistence type="predicted"/>
<dbReference type="InterPro" id="IPR000620">
    <property type="entry name" value="EamA_dom"/>
</dbReference>
<dbReference type="AlphaFoldDB" id="A0A6C0GDT9"/>
<dbReference type="Proteomes" id="UP000480178">
    <property type="component" value="Chromosome"/>
</dbReference>
<dbReference type="GO" id="GO:0016020">
    <property type="term" value="C:membrane"/>
    <property type="evidence" value="ECO:0007669"/>
    <property type="project" value="InterPro"/>
</dbReference>
<evidence type="ECO:0000259" key="2">
    <source>
        <dbReference type="Pfam" id="PF00892"/>
    </source>
</evidence>
<feature type="transmembrane region" description="Helical" evidence="1">
    <location>
        <begin position="122"/>
        <end position="142"/>
    </location>
</feature>
<gene>
    <name evidence="3" type="ORF">GXP67_05095</name>
</gene>
<feature type="transmembrane region" description="Helical" evidence="1">
    <location>
        <begin position="66"/>
        <end position="87"/>
    </location>
</feature>
<dbReference type="Pfam" id="PF00892">
    <property type="entry name" value="EamA"/>
    <property type="match status" value="1"/>
</dbReference>
<evidence type="ECO:0000256" key="1">
    <source>
        <dbReference type="SAM" id="Phobius"/>
    </source>
</evidence>
<reference evidence="3 4" key="1">
    <citation type="submission" date="2020-01" db="EMBL/GenBank/DDBJ databases">
        <authorList>
            <person name="Kim M.K."/>
        </authorList>
    </citation>
    <scope>NUCLEOTIDE SEQUENCE [LARGE SCALE GENOMIC DNA]</scope>
    <source>
        <strain evidence="3 4">172606-1</strain>
    </source>
</reference>
<dbReference type="Gene3D" id="1.10.3730.20">
    <property type="match status" value="1"/>
</dbReference>
<dbReference type="KEGG" id="rhoz:GXP67_05095"/>
<dbReference type="InterPro" id="IPR037185">
    <property type="entry name" value="EmrE-like"/>
</dbReference>
<name>A0A6C0GDT9_9BACT</name>
<organism evidence="3 4">
    <name type="scientific">Rhodocytophaga rosea</name>
    <dbReference type="NCBI Taxonomy" id="2704465"/>
    <lineage>
        <taxon>Bacteria</taxon>
        <taxon>Pseudomonadati</taxon>
        <taxon>Bacteroidota</taxon>
        <taxon>Cytophagia</taxon>
        <taxon>Cytophagales</taxon>
        <taxon>Rhodocytophagaceae</taxon>
        <taxon>Rhodocytophaga</taxon>
    </lineage>
</organism>
<dbReference type="RefSeq" id="WP_162442160.1">
    <property type="nucleotide sequence ID" value="NZ_CP048222.1"/>
</dbReference>
<keyword evidence="1" id="KW-0812">Transmembrane</keyword>
<keyword evidence="1" id="KW-1133">Transmembrane helix</keyword>
<dbReference type="EMBL" id="CP048222">
    <property type="protein sequence ID" value="QHT66087.1"/>
    <property type="molecule type" value="Genomic_DNA"/>
</dbReference>